<feature type="compositionally biased region" description="Low complexity" evidence="4">
    <location>
        <begin position="462"/>
        <end position="482"/>
    </location>
</feature>
<dbReference type="AlphaFoldDB" id="A0A2A6C6G1"/>
<dbReference type="Gene3D" id="3.30.1430.10">
    <property type="match status" value="2"/>
</dbReference>
<dbReference type="GO" id="GO:0003723">
    <property type="term" value="F:RNA binding"/>
    <property type="evidence" value="ECO:0000318"/>
    <property type="project" value="GO_Central"/>
</dbReference>
<dbReference type="Pfam" id="PF00297">
    <property type="entry name" value="Ribosomal_L3"/>
    <property type="match status" value="2"/>
</dbReference>
<organism evidence="5 6">
    <name type="scientific">Pristionchus pacificus</name>
    <name type="common">Parasitic nematode worm</name>
    <dbReference type="NCBI Taxonomy" id="54126"/>
    <lineage>
        <taxon>Eukaryota</taxon>
        <taxon>Metazoa</taxon>
        <taxon>Ecdysozoa</taxon>
        <taxon>Nematoda</taxon>
        <taxon>Chromadorea</taxon>
        <taxon>Rhabditida</taxon>
        <taxon>Rhabditina</taxon>
        <taxon>Diplogasteromorpha</taxon>
        <taxon>Diplogasteroidea</taxon>
        <taxon>Neodiplogasteridae</taxon>
        <taxon>Pristionchus</taxon>
    </lineage>
</organism>
<dbReference type="InterPro" id="IPR009000">
    <property type="entry name" value="Transl_B-barrel_sf"/>
</dbReference>
<evidence type="ECO:0000256" key="2">
    <source>
        <dbReference type="ARBA" id="ARBA00022980"/>
    </source>
</evidence>
<accession>A0A8R1UNK8</accession>
<reference evidence="5" key="2">
    <citation type="submission" date="2022-06" db="UniProtKB">
        <authorList>
            <consortium name="EnsemblMetazoa"/>
        </authorList>
    </citation>
    <scope>IDENTIFICATION</scope>
    <source>
        <strain evidence="5">PS312</strain>
    </source>
</reference>
<dbReference type="EnsemblMetazoa" id="PPA34786.1">
    <property type="protein sequence ID" value="PPA34786.1"/>
    <property type="gene ID" value="WBGene00273155"/>
</dbReference>
<evidence type="ECO:0000256" key="4">
    <source>
        <dbReference type="SAM" id="MobiDB-lite"/>
    </source>
</evidence>
<evidence type="ECO:0000256" key="3">
    <source>
        <dbReference type="ARBA" id="ARBA00023274"/>
    </source>
</evidence>
<dbReference type="FunFam" id="2.40.30.10:FF:000097">
    <property type="entry name" value="Ribosomal protein"/>
    <property type="match status" value="1"/>
</dbReference>
<proteinExistence type="inferred from homology"/>
<dbReference type="SUPFAM" id="SSF50447">
    <property type="entry name" value="Translation proteins"/>
    <property type="match status" value="1"/>
</dbReference>
<feature type="region of interest" description="Disordered" evidence="4">
    <location>
        <begin position="442"/>
        <end position="482"/>
    </location>
</feature>
<feature type="compositionally biased region" description="Acidic residues" evidence="4">
    <location>
        <begin position="305"/>
        <end position="324"/>
    </location>
</feature>
<evidence type="ECO:0000313" key="5">
    <source>
        <dbReference type="EnsemblMetazoa" id="PPA34786.1"/>
    </source>
</evidence>
<dbReference type="FunFam" id="3.30.1430.10:FF:000002">
    <property type="entry name" value="Ribosomal protein L3-like"/>
    <property type="match status" value="1"/>
</dbReference>
<feature type="compositionally biased region" description="Polar residues" evidence="4">
    <location>
        <begin position="443"/>
        <end position="459"/>
    </location>
</feature>
<dbReference type="GO" id="GO:0003735">
    <property type="term" value="F:structural constituent of ribosome"/>
    <property type="evidence" value="ECO:0000318"/>
    <property type="project" value="GO_Central"/>
</dbReference>
<dbReference type="GO" id="GO:0006412">
    <property type="term" value="P:translation"/>
    <property type="evidence" value="ECO:0000318"/>
    <property type="project" value="GO_Central"/>
</dbReference>
<name>A0A2A6C6G1_PRIPA</name>
<dbReference type="GO" id="GO:0022625">
    <property type="term" value="C:cytosolic large ribosomal subunit"/>
    <property type="evidence" value="ECO:0000318"/>
    <property type="project" value="GO_Central"/>
</dbReference>
<comment type="similarity">
    <text evidence="1">Belongs to the universal ribosomal protein uL3 family.</text>
</comment>
<accession>A0A2A6C6G1</accession>
<keyword evidence="2" id="KW-0689">Ribosomal protein</keyword>
<protein>
    <submittedName>
        <fullName evidence="5">Ribosomal protein</fullName>
    </submittedName>
</protein>
<reference evidence="6" key="1">
    <citation type="journal article" date="2008" name="Nat. Genet.">
        <title>The Pristionchus pacificus genome provides a unique perspective on nematode lifestyle and parasitism.</title>
        <authorList>
            <person name="Dieterich C."/>
            <person name="Clifton S.W."/>
            <person name="Schuster L.N."/>
            <person name="Chinwalla A."/>
            <person name="Delehaunty K."/>
            <person name="Dinkelacker I."/>
            <person name="Fulton L."/>
            <person name="Fulton R."/>
            <person name="Godfrey J."/>
            <person name="Minx P."/>
            <person name="Mitreva M."/>
            <person name="Roeseler W."/>
            <person name="Tian H."/>
            <person name="Witte H."/>
            <person name="Yang S.P."/>
            <person name="Wilson R.K."/>
            <person name="Sommer R.J."/>
        </authorList>
    </citation>
    <scope>NUCLEOTIDE SEQUENCE [LARGE SCALE GENOMIC DNA]</scope>
    <source>
        <strain evidence="6">PS312</strain>
    </source>
</reference>
<dbReference type="Proteomes" id="UP000005239">
    <property type="component" value="Unassembled WGS sequence"/>
</dbReference>
<dbReference type="Gene3D" id="2.40.30.10">
    <property type="entry name" value="Translation factors"/>
    <property type="match status" value="1"/>
</dbReference>
<dbReference type="PANTHER" id="PTHR11363">
    <property type="entry name" value="60S RIBOSOMAL PROTEIN L3-RELATED"/>
    <property type="match status" value="1"/>
</dbReference>
<dbReference type="PANTHER" id="PTHR11363:SF5">
    <property type="entry name" value="LARGE RIBOSOMAL SUBUNIT PROTEIN UL3"/>
    <property type="match status" value="1"/>
</dbReference>
<dbReference type="InterPro" id="IPR000597">
    <property type="entry name" value="Ribosomal_uL3"/>
</dbReference>
<dbReference type="InterPro" id="IPR045077">
    <property type="entry name" value="L3_arc_euk"/>
</dbReference>
<feature type="region of interest" description="Disordered" evidence="4">
    <location>
        <begin position="305"/>
        <end position="368"/>
    </location>
</feature>
<keyword evidence="6" id="KW-1185">Reference proteome</keyword>
<dbReference type="InterPro" id="IPR013087">
    <property type="entry name" value="Znf_C2H2_type"/>
</dbReference>
<feature type="compositionally biased region" description="Acidic residues" evidence="4">
    <location>
        <begin position="334"/>
        <end position="347"/>
    </location>
</feature>
<gene>
    <name evidence="5" type="primary">WBGene00273155</name>
</gene>
<evidence type="ECO:0000313" key="6">
    <source>
        <dbReference type="Proteomes" id="UP000005239"/>
    </source>
</evidence>
<sequence>MTEDTIQTIDQFKKIIGQIREDRSINMMFQLMFDMLKLLCTEEITAANFSYALDRMASQMTIANKHDPMRDNAFRKTIYTLGESIHNTTQTLVNKRTIRGSESCDEAIVIPDDQFMSVIIEHCLSLMRTVRSRKLVQGNLDMLLESMAADRDVTARHDVMKDSPLRKLVYALSEAIEMTVRILLEKNRPAPAAGVQELNLRNVKAEPVIEEDWSFLDATEPIKDGSGDAASGVIQDDIDDAAVEDVPMTVNDDIIPLTDDAVVDDASIHSVNDEVMADDAHYDEIYGSVECLDEIKAPLFMKDDDEDEEENGAREEEEQDEVVELEQKEGRGEEEVENEERENEDEVAEHLTISPNEQNDRRSKRAKSAVRLKNDLSWNMVDSTPALSQAKTARKSRQLSCKACGHISQTNRQADNHRLECTGNASKGLHSTQDKTISKKFSKLSTTSEHTPKSVSTSVDVPKTANTPKAAKASNTCRRRSLSSSKSWKRSCGGYFKMPPVYSCILCEADKPGSKVNKKEVVEAVTILETPPMVISGIVGYIDTPNGPRPFKTQKLLKHRNKKAHIMEVQLNGGSIADKVERAKERLEKQVLIDQGHQNDKKNTSAFLQDLRYECVCGFAAEEVHQCYDHEKKCAELKEGSLLLFHSEINSKIPANQMRPKYSCRCKFTTENKADVWKHKDKIFLYAMTPDDAAASIGKLKGLVDEIASDKAICTVFTSALNLLRDLCLKEITGPNFDYDLQFVESVRNLSVLQDPMRNVPLRKLVYALNESIQLTVKVLVGKYGGVNEPTIDGTPAEVKEEPIDFTELFQPTADLNTEYAVEPKMEEEDAVEFNLDDQGPYGGFMDDDDDQLSSYDYFHSGPSTSGTGQDQNYHCPLCPTKKVDRTLRNLETHLRIHHGKTAKQAHLCFVCKCGYIANNFKYVQDHKKLCGICTFTLKHSDADPDAAPPTLKRYRVKTTTNTQFDREHSAEEDRFICPFCKKGVSRTLNVFQKHLLVQHKRTPQQAQLVFICNCGYSTQKVPEVNKHKRDKKGCKHRTFTMHLTTF</sequence>
<keyword evidence="3" id="KW-0687">Ribonucleoprotein</keyword>
<dbReference type="SMART" id="SM00355">
    <property type="entry name" value="ZnF_C2H2"/>
    <property type="match status" value="2"/>
</dbReference>
<evidence type="ECO:0000256" key="1">
    <source>
        <dbReference type="ARBA" id="ARBA00006540"/>
    </source>
</evidence>